<dbReference type="Gene3D" id="3.30.420.10">
    <property type="entry name" value="Ribonuclease H-like superfamily/Ribonuclease H"/>
    <property type="match status" value="1"/>
</dbReference>
<dbReference type="InterPro" id="IPR052338">
    <property type="entry name" value="Transposase_5"/>
</dbReference>
<evidence type="ECO:0000313" key="2">
    <source>
        <dbReference type="EMBL" id="POM81857.1"/>
    </source>
</evidence>
<dbReference type="GO" id="GO:0003676">
    <property type="term" value="F:nucleic acid binding"/>
    <property type="evidence" value="ECO:0007669"/>
    <property type="project" value="InterPro"/>
</dbReference>
<dbReference type="PANTHER" id="PTHR23022:SF129">
    <property type="entry name" value="TRANSPOSABLE ELEMENT TC3 TRANSPOSASE"/>
    <property type="match status" value="1"/>
</dbReference>
<keyword evidence="3" id="KW-1185">Reference proteome</keyword>
<dbReference type="EMBL" id="NCKW01000008">
    <property type="protein sequence ID" value="POM81857.1"/>
    <property type="molecule type" value="Genomic_DNA"/>
</dbReference>
<dbReference type="Gene3D" id="1.10.10.10">
    <property type="entry name" value="Winged helix-like DNA-binding domain superfamily/Winged helix DNA-binding domain"/>
    <property type="match status" value="1"/>
</dbReference>
<accession>A0A2P4YVP2</accession>
<name>A0A2P4YVP2_9STRA</name>
<sequence length="342" mass="37773">MWVIWENGWYGAFRNERVAGAFVLTVVESSIIKNDCGQGDEETSADPAREGENSRSVRRRPEHLLSSSKDRTLHAYGQACHVGSPASSPKSTPPGPAPALTERQTRRLVRAAAKGDSPASQLKSELQLSVSVRTIQRTLAKVDWLVYTKMVNTLPLTAKDMKTRKEWASAMLAPGPSGTPFSFLMKRSGTLTDPMAFITIGATCAKSLATRSDGRPVVGRQNSDDYVYTVSEFLLPSAHLTYGTDFIYQQDNASIHVSKRSTGFFSEQDISSPDLNPIENLWSILSRKVYANGRQFESVQELKTALFEAWEAVPLALLLSLVESMPRRCVEVLAKNGNKTHY</sequence>
<feature type="region of interest" description="Disordered" evidence="1">
    <location>
        <begin position="80"/>
        <end position="102"/>
    </location>
</feature>
<dbReference type="AlphaFoldDB" id="A0A2P4YVP2"/>
<dbReference type="Proteomes" id="UP000237271">
    <property type="component" value="Unassembled WGS sequence"/>
</dbReference>
<evidence type="ECO:0000313" key="3">
    <source>
        <dbReference type="Proteomes" id="UP000237271"/>
    </source>
</evidence>
<evidence type="ECO:0000256" key="1">
    <source>
        <dbReference type="SAM" id="MobiDB-lite"/>
    </source>
</evidence>
<dbReference type="InterPro" id="IPR036388">
    <property type="entry name" value="WH-like_DNA-bd_sf"/>
</dbReference>
<gene>
    <name evidence="2" type="ORF">PHPALM_115</name>
</gene>
<proteinExistence type="predicted"/>
<dbReference type="InterPro" id="IPR036397">
    <property type="entry name" value="RNaseH_sf"/>
</dbReference>
<protein>
    <submittedName>
        <fullName evidence="2">Transposase</fullName>
    </submittedName>
</protein>
<comment type="caution">
    <text evidence="2">The sequence shown here is derived from an EMBL/GenBank/DDBJ whole genome shotgun (WGS) entry which is preliminary data.</text>
</comment>
<reference evidence="2 3" key="1">
    <citation type="journal article" date="2017" name="Genome Biol. Evol.">
        <title>Phytophthora megakarya and P. palmivora, closely related causal agents of cacao black pod rot, underwent increases in genome sizes and gene numbers by different mechanisms.</title>
        <authorList>
            <person name="Ali S.S."/>
            <person name="Shao J."/>
            <person name="Lary D.J."/>
            <person name="Kronmiller B."/>
            <person name="Shen D."/>
            <person name="Strem M.D."/>
            <person name="Amoako-Attah I."/>
            <person name="Akrofi A.Y."/>
            <person name="Begoude B.A."/>
            <person name="Ten Hoopen G.M."/>
            <person name="Coulibaly K."/>
            <person name="Kebe B.I."/>
            <person name="Melnick R.L."/>
            <person name="Guiltinan M.J."/>
            <person name="Tyler B.M."/>
            <person name="Meinhardt L.W."/>
            <person name="Bailey B.A."/>
        </authorList>
    </citation>
    <scope>NUCLEOTIDE SEQUENCE [LARGE SCALE GENOMIC DNA]</scope>
    <source>
        <strain evidence="3">sbr112.9</strain>
    </source>
</reference>
<dbReference type="OrthoDB" id="114024at2759"/>
<feature type="region of interest" description="Disordered" evidence="1">
    <location>
        <begin position="35"/>
        <end position="68"/>
    </location>
</feature>
<organism evidence="2 3">
    <name type="scientific">Phytophthora palmivora</name>
    <dbReference type="NCBI Taxonomy" id="4796"/>
    <lineage>
        <taxon>Eukaryota</taxon>
        <taxon>Sar</taxon>
        <taxon>Stramenopiles</taxon>
        <taxon>Oomycota</taxon>
        <taxon>Peronosporomycetes</taxon>
        <taxon>Peronosporales</taxon>
        <taxon>Peronosporaceae</taxon>
        <taxon>Phytophthora</taxon>
    </lineage>
</organism>
<dbReference type="PANTHER" id="PTHR23022">
    <property type="entry name" value="TRANSPOSABLE ELEMENT-RELATED"/>
    <property type="match status" value="1"/>
</dbReference>